<dbReference type="EMBL" id="JACEIK010000855">
    <property type="protein sequence ID" value="MCD7463029.1"/>
    <property type="molecule type" value="Genomic_DNA"/>
</dbReference>
<dbReference type="Proteomes" id="UP000823775">
    <property type="component" value="Unassembled WGS sequence"/>
</dbReference>
<organism evidence="1 2">
    <name type="scientific">Datura stramonium</name>
    <name type="common">Jimsonweed</name>
    <name type="synonym">Common thornapple</name>
    <dbReference type="NCBI Taxonomy" id="4076"/>
    <lineage>
        <taxon>Eukaryota</taxon>
        <taxon>Viridiplantae</taxon>
        <taxon>Streptophyta</taxon>
        <taxon>Embryophyta</taxon>
        <taxon>Tracheophyta</taxon>
        <taxon>Spermatophyta</taxon>
        <taxon>Magnoliopsida</taxon>
        <taxon>eudicotyledons</taxon>
        <taxon>Gunneridae</taxon>
        <taxon>Pentapetalae</taxon>
        <taxon>asterids</taxon>
        <taxon>lamiids</taxon>
        <taxon>Solanales</taxon>
        <taxon>Solanaceae</taxon>
        <taxon>Solanoideae</taxon>
        <taxon>Datureae</taxon>
        <taxon>Datura</taxon>
    </lineage>
</organism>
<sequence>DPSHSPVDPRNRLEARREFPIPHTIVPQVPVGITVGRDSAPPVVSDSVELRKCCVIDPSAPIVPL</sequence>
<evidence type="ECO:0000313" key="1">
    <source>
        <dbReference type="EMBL" id="MCD7463029.1"/>
    </source>
</evidence>
<reference evidence="1 2" key="1">
    <citation type="journal article" date="2021" name="BMC Genomics">
        <title>Datura genome reveals duplications of psychoactive alkaloid biosynthetic genes and high mutation rate following tissue culture.</title>
        <authorList>
            <person name="Rajewski A."/>
            <person name="Carter-House D."/>
            <person name="Stajich J."/>
            <person name="Litt A."/>
        </authorList>
    </citation>
    <scope>NUCLEOTIDE SEQUENCE [LARGE SCALE GENOMIC DNA]</scope>
    <source>
        <strain evidence="1">AR-01</strain>
    </source>
</reference>
<evidence type="ECO:0000313" key="2">
    <source>
        <dbReference type="Proteomes" id="UP000823775"/>
    </source>
</evidence>
<protein>
    <submittedName>
        <fullName evidence="1">Uncharacterized protein</fullName>
    </submittedName>
</protein>
<comment type="caution">
    <text evidence="1">The sequence shown here is derived from an EMBL/GenBank/DDBJ whole genome shotgun (WGS) entry which is preliminary data.</text>
</comment>
<proteinExistence type="predicted"/>
<accession>A0ABS8SX51</accession>
<name>A0ABS8SX51_DATST</name>
<gene>
    <name evidence="1" type="ORF">HAX54_049819</name>
</gene>
<feature type="non-terminal residue" evidence="1">
    <location>
        <position position="1"/>
    </location>
</feature>
<keyword evidence="2" id="KW-1185">Reference proteome</keyword>
<feature type="non-terminal residue" evidence="1">
    <location>
        <position position="65"/>
    </location>
</feature>